<dbReference type="Pfam" id="PF18962">
    <property type="entry name" value="Por_Secre_tail"/>
    <property type="match status" value="1"/>
</dbReference>
<keyword evidence="4" id="KW-1185">Reference proteome</keyword>
<organism evidence="3 4">
    <name type="scientific">Parabacteroides faecis</name>
    <dbReference type="NCBI Taxonomy" id="1217282"/>
    <lineage>
        <taxon>Bacteria</taxon>
        <taxon>Pseudomonadati</taxon>
        <taxon>Bacteroidota</taxon>
        <taxon>Bacteroidia</taxon>
        <taxon>Bacteroidales</taxon>
        <taxon>Tannerellaceae</taxon>
        <taxon>Parabacteroides</taxon>
    </lineage>
</organism>
<accession>A0ABR6KLK1</accession>
<dbReference type="EMBL" id="JACHOC010000004">
    <property type="protein sequence ID" value="MBB4622380.1"/>
    <property type="molecule type" value="Genomic_DNA"/>
</dbReference>
<evidence type="ECO:0000259" key="1">
    <source>
        <dbReference type="Pfam" id="PF18962"/>
    </source>
</evidence>
<dbReference type="Proteomes" id="UP000533637">
    <property type="component" value="Unassembled WGS sequence"/>
</dbReference>
<feature type="domain" description="PKD-like" evidence="2">
    <location>
        <begin position="231"/>
        <end position="271"/>
    </location>
</feature>
<dbReference type="Pfam" id="PF19408">
    <property type="entry name" value="PKD_6"/>
    <property type="match status" value="1"/>
</dbReference>
<dbReference type="RefSeq" id="WP_183670777.1">
    <property type="nucleotide sequence ID" value="NZ_BMPB01000013.1"/>
</dbReference>
<reference evidence="3 4" key="1">
    <citation type="submission" date="2020-08" db="EMBL/GenBank/DDBJ databases">
        <title>Genomic Encyclopedia of Type Strains, Phase IV (KMG-IV): sequencing the most valuable type-strain genomes for metagenomic binning, comparative biology and taxonomic classification.</title>
        <authorList>
            <person name="Goeker M."/>
        </authorList>
    </citation>
    <scope>NUCLEOTIDE SEQUENCE [LARGE SCALE GENOMIC DNA]</scope>
    <source>
        <strain evidence="3 4">DSM 102983</strain>
    </source>
</reference>
<gene>
    <name evidence="3" type="ORF">GGQ57_002280</name>
</gene>
<protein>
    <recommendedName>
        <fullName evidence="5">T9SS type A sorting domain-containing protein</fullName>
    </recommendedName>
</protein>
<proteinExistence type="predicted"/>
<sequence>MKTIYSKLFLSLLLTFLFSTISVAQYKIQGPGISPSKDTVYAGIKYEYKVVNFPNTRSLVWQTLWGLLDGREGESVKITWDNVPQGTIMVTGFNGTSNVTMEAKVKISGIKPVPEPEPEKPSAPEFISKLGPLLFFSNVENTRTYQWTLPRGCKTTDGLSGTFQRKDISNNNVWLLIETPLQLYYEGDIKVQAISNKNSLLSETTKYKLKVLDISYLNIIEVPEAIYSDDKQKTYTIAVDNIAGAKYKWNISNGIIVSGQNTNRITVRPDSPYPYYKIDLDFSINETTSSKSINIKAISNEYGLFGPEDVYDKPVEFYVKYPQSSPIYQIAWLINQHFYSLNPSSKFVLDPSNLNIGENILTVHVQLSDRYIKEYNKIIIKHSNNENKIYSITYDNNTKVLKVSQDQTCNLDSKLSIRNKSTIQIYNQQGVLVLSKAHLNTNSFESNLNNLKQGIYFVIVTDGKNKTEQKIVIR</sequence>
<dbReference type="InterPro" id="IPR045829">
    <property type="entry name" value="PKD_6"/>
</dbReference>
<evidence type="ECO:0000313" key="4">
    <source>
        <dbReference type="Proteomes" id="UP000533637"/>
    </source>
</evidence>
<dbReference type="InterPro" id="IPR026444">
    <property type="entry name" value="Secre_tail"/>
</dbReference>
<evidence type="ECO:0000313" key="3">
    <source>
        <dbReference type="EMBL" id="MBB4622380.1"/>
    </source>
</evidence>
<dbReference type="NCBIfam" id="TIGR04183">
    <property type="entry name" value="Por_Secre_tail"/>
    <property type="match status" value="1"/>
</dbReference>
<evidence type="ECO:0000259" key="2">
    <source>
        <dbReference type="Pfam" id="PF19408"/>
    </source>
</evidence>
<feature type="domain" description="Secretion system C-terminal sorting" evidence="1">
    <location>
        <begin position="411"/>
        <end position="473"/>
    </location>
</feature>
<comment type="caution">
    <text evidence="3">The sequence shown here is derived from an EMBL/GenBank/DDBJ whole genome shotgun (WGS) entry which is preliminary data.</text>
</comment>
<evidence type="ECO:0008006" key="5">
    <source>
        <dbReference type="Google" id="ProtNLM"/>
    </source>
</evidence>
<name>A0ABR6KLK1_9BACT</name>